<keyword evidence="2" id="KW-1185">Reference proteome</keyword>
<evidence type="ECO:0000313" key="2">
    <source>
        <dbReference type="Proteomes" id="UP000291084"/>
    </source>
</evidence>
<accession>A0A0S3SGK4</accession>
<sequence>MSQATEKQMHFGDMSSQINSFKLSFNCIVPYLHSLQIPLIPVYVRFIHVPLPPEAARSRSLSVPPAPCFLHRRHSPPSSPCPGVTCPPAFALVRPRTTPYWERLGSDTICNVPATRRDHRLPPQITTRLSWCALSSLAHFPGKLPRRSPIPELLQAKHA</sequence>
<dbReference type="Proteomes" id="UP000291084">
    <property type="component" value="Chromosome 7"/>
</dbReference>
<gene>
    <name evidence="1" type="primary">Vigan.07G057100</name>
    <name evidence="1" type="ORF">VIGAN_07057100</name>
</gene>
<proteinExistence type="predicted"/>
<organism evidence="1 2">
    <name type="scientific">Vigna angularis var. angularis</name>
    <dbReference type="NCBI Taxonomy" id="157739"/>
    <lineage>
        <taxon>Eukaryota</taxon>
        <taxon>Viridiplantae</taxon>
        <taxon>Streptophyta</taxon>
        <taxon>Embryophyta</taxon>
        <taxon>Tracheophyta</taxon>
        <taxon>Spermatophyta</taxon>
        <taxon>Magnoliopsida</taxon>
        <taxon>eudicotyledons</taxon>
        <taxon>Gunneridae</taxon>
        <taxon>Pentapetalae</taxon>
        <taxon>rosids</taxon>
        <taxon>fabids</taxon>
        <taxon>Fabales</taxon>
        <taxon>Fabaceae</taxon>
        <taxon>Papilionoideae</taxon>
        <taxon>50 kb inversion clade</taxon>
        <taxon>NPAAA clade</taxon>
        <taxon>indigoferoid/millettioid clade</taxon>
        <taxon>Phaseoleae</taxon>
        <taxon>Vigna</taxon>
    </lineage>
</organism>
<dbReference type="AlphaFoldDB" id="A0A0S3SGK4"/>
<dbReference type="EMBL" id="AP015040">
    <property type="protein sequence ID" value="BAT91927.1"/>
    <property type="molecule type" value="Genomic_DNA"/>
</dbReference>
<evidence type="ECO:0000313" key="1">
    <source>
        <dbReference type="EMBL" id="BAT91927.1"/>
    </source>
</evidence>
<name>A0A0S3SGK4_PHAAN</name>
<protein>
    <submittedName>
        <fullName evidence="1">Uncharacterized protein</fullName>
    </submittedName>
</protein>
<reference evidence="1 2" key="1">
    <citation type="journal article" date="2015" name="Sci. Rep.">
        <title>The power of single molecule real-time sequencing technology in the de novo assembly of a eukaryotic genome.</title>
        <authorList>
            <person name="Sakai H."/>
            <person name="Naito K."/>
            <person name="Ogiso-Tanaka E."/>
            <person name="Takahashi Y."/>
            <person name="Iseki K."/>
            <person name="Muto C."/>
            <person name="Satou K."/>
            <person name="Teruya K."/>
            <person name="Shiroma A."/>
            <person name="Shimoji M."/>
            <person name="Hirano T."/>
            <person name="Itoh T."/>
            <person name="Kaga A."/>
            <person name="Tomooka N."/>
        </authorList>
    </citation>
    <scope>NUCLEOTIDE SEQUENCE [LARGE SCALE GENOMIC DNA]</scope>
    <source>
        <strain evidence="2">cv. Shumari</strain>
    </source>
</reference>